<dbReference type="SUPFAM" id="SSF52980">
    <property type="entry name" value="Restriction endonuclease-like"/>
    <property type="match status" value="1"/>
</dbReference>
<dbReference type="EMBL" id="BAABEO010000008">
    <property type="protein sequence ID" value="GAA3672160.1"/>
    <property type="molecule type" value="Genomic_DNA"/>
</dbReference>
<proteinExistence type="predicted"/>
<gene>
    <name evidence="1" type="ORF">GCM10023081_08150</name>
</gene>
<protein>
    <recommendedName>
        <fullName evidence="3">DUF559 domain-containing protein</fullName>
    </recommendedName>
</protein>
<evidence type="ECO:0000313" key="1">
    <source>
        <dbReference type="EMBL" id="GAA3672160.1"/>
    </source>
</evidence>
<dbReference type="InterPro" id="IPR011335">
    <property type="entry name" value="Restrct_endonuc-II-like"/>
</dbReference>
<organism evidence="1 2">
    <name type="scientific">Arthrobacter ginkgonis</name>
    <dbReference type="NCBI Taxonomy" id="1630594"/>
    <lineage>
        <taxon>Bacteria</taxon>
        <taxon>Bacillati</taxon>
        <taxon>Actinomycetota</taxon>
        <taxon>Actinomycetes</taxon>
        <taxon>Micrococcales</taxon>
        <taxon>Micrococcaceae</taxon>
        <taxon>Arthrobacter</taxon>
    </lineage>
</organism>
<comment type="caution">
    <text evidence="1">The sequence shown here is derived from an EMBL/GenBank/DDBJ whole genome shotgun (WGS) entry which is preliminary data.</text>
</comment>
<evidence type="ECO:0008006" key="3">
    <source>
        <dbReference type="Google" id="ProtNLM"/>
    </source>
</evidence>
<sequence length="315" mass="34837">MDKQPNRRAETPSIFTYRDAIEQGLSPGAMRSAAFDAPTRGLRRLAGEDVGVLELFGAYTRLDPGTFLSHISSALAWGIWLPASISVLFPIHLTRIKGAGGHSRRPDVVGHVAPLLERDVRTAGGLALTSPAWTWADLAGTGMRLEDLVAAGDSLLQTPEGPPRPDGVLGVHPLSNVEEIAEVLSRRKSVPGVRLAREVLPLLRPGVYSAPESRLRSMLVEEGIHDLEVNVRLHFPDGWSVMPDLVIRRARIAIQYDGDHHRLDRNQYESDINRDAMLRERGWTVIKVTRTVFSREGRAKFLARLRRELLLAAVA</sequence>
<dbReference type="Gene3D" id="3.40.960.10">
    <property type="entry name" value="VSR Endonuclease"/>
    <property type="match status" value="1"/>
</dbReference>
<reference evidence="2" key="1">
    <citation type="journal article" date="2019" name="Int. J. Syst. Evol. Microbiol.">
        <title>The Global Catalogue of Microorganisms (GCM) 10K type strain sequencing project: providing services to taxonomists for standard genome sequencing and annotation.</title>
        <authorList>
            <consortium name="The Broad Institute Genomics Platform"/>
            <consortium name="The Broad Institute Genome Sequencing Center for Infectious Disease"/>
            <person name="Wu L."/>
            <person name="Ma J."/>
        </authorList>
    </citation>
    <scope>NUCLEOTIDE SEQUENCE [LARGE SCALE GENOMIC DNA]</scope>
    <source>
        <strain evidence="2">JCM 30742</strain>
    </source>
</reference>
<dbReference type="RefSeq" id="WP_345148675.1">
    <property type="nucleotide sequence ID" value="NZ_BAABEO010000008.1"/>
</dbReference>
<keyword evidence="2" id="KW-1185">Reference proteome</keyword>
<accession>A0ABP7BX17</accession>
<dbReference type="Proteomes" id="UP001500752">
    <property type="component" value="Unassembled WGS sequence"/>
</dbReference>
<name>A0ABP7BX17_9MICC</name>
<evidence type="ECO:0000313" key="2">
    <source>
        <dbReference type="Proteomes" id="UP001500752"/>
    </source>
</evidence>